<proteinExistence type="predicted"/>
<keyword evidence="2" id="KW-1185">Reference proteome</keyword>
<dbReference type="PANTHER" id="PTHR32182">
    <property type="entry name" value="DNA REPLICATION AND REPAIR PROTEIN RECF"/>
    <property type="match status" value="1"/>
</dbReference>
<gene>
    <name evidence="1" type="ORF">C1702_06230</name>
</gene>
<dbReference type="SMART" id="SM00382">
    <property type="entry name" value="AAA"/>
    <property type="match status" value="1"/>
</dbReference>
<dbReference type="InterPro" id="IPR041685">
    <property type="entry name" value="AAA_GajA/Old/RecF-like"/>
</dbReference>
<evidence type="ECO:0000313" key="1">
    <source>
        <dbReference type="EMBL" id="PPE70733.1"/>
    </source>
</evidence>
<dbReference type="Pfam" id="PF13304">
    <property type="entry name" value="AAA_21"/>
    <property type="match status" value="1"/>
</dbReference>
<dbReference type="GO" id="GO:0006302">
    <property type="term" value="P:double-strand break repair"/>
    <property type="evidence" value="ECO:0007669"/>
    <property type="project" value="TreeGrafter"/>
</dbReference>
<dbReference type="GO" id="GO:0000731">
    <property type="term" value="P:DNA synthesis involved in DNA repair"/>
    <property type="evidence" value="ECO:0007669"/>
    <property type="project" value="TreeGrafter"/>
</dbReference>
<dbReference type="Proteomes" id="UP000239406">
    <property type="component" value="Unassembled WGS sequence"/>
</dbReference>
<evidence type="ECO:0000313" key="2">
    <source>
        <dbReference type="Proteomes" id="UP000239406"/>
    </source>
</evidence>
<dbReference type="CDD" id="cd00267">
    <property type="entry name" value="ABC_ATPase"/>
    <property type="match status" value="1"/>
</dbReference>
<reference evidence="1 2" key="1">
    <citation type="submission" date="2018-02" db="EMBL/GenBank/DDBJ databases">
        <title>Reclassifiation of [Polyangium] brachysporum DSM 7029 as Guopingzhaonella breviflexa gen. nov., sp. nov., a member of the family Comamonadaceae.</title>
        <authorList>
            <person name="Tang B."/>
        </authorList>
    </citation>
    <scope>NUCLEOTIDE SEQUENCE [LARGE SCALE GENOMIC DNA]</scope>
    <source>
        <strain evidence="1 2">DSM 15344</strain>
    </source>
</reference>
<dbReference type="InterPro" id="IPR003959">
    <property type="entry name" value="ATPase_AAA_core"/>
</dbReference>
<dbReference type="InterPro" id="IPR027417">
    <property type="entry name" value="P-loop_NTPase"/>
</dbReference>
<name>A0A2S5T6V4_9BURK</name>
<sequence>MKLRRLRIEGYKNLRSCDIEFSQSPLINAVIGSNGSGKSNLIEAIIQILVGCYFKKVPPFDFRFEFEAQNRVIVLHGEGRRTSVTVDGYRMPMDHFARRLRDGPAQVFYPELTLVYYSGECRRVQQLVARYRRHFQKLTQQPETDRFRPLFVQSSNEQSHLILLALFAHGHKCLLDHLKLEEVVDVTIVLRSPYGFDPTLHEPKLWNTAGAIRRIVAALDAASTTQDASGIFDIPPESAMEGGLLRRHPSKPIIRSYRLTEKGLYAFARRLELAGENVYLALETLRARGMLKSVSFLLRGRSAEEPFPFDQLSEGEKQLVAVIGALTLTNQKDNLVLLDEPDTHLNPQWSWDYPSMLTEAFAAEQLPGSTVLMTTHNPVTISGMTREQVLLAHTQNAEGSLFSRPHRNPRGQGVANLLCSSEFFGLPSSLDKETQKLLDERLAISIKPELTPEDKVRLKTLNEQLEILPGVSERDPEYVAFLRQRHATNQL</sequence>
<dbReference type="InterPro" id="IPR003593">
    <property type="entry name" value="AAA+_ATPase"/>
</dbReference>
<organism evidence="1 2">
    <name type="scientific">Caldimonas thermodepolymerans</name>
    <dbReference type="NCBI Taxonomy" id="215580"/>
    <lineage>
        <taxon>Bacteria</taxon>
        <taxon>Pseudomonadati</taxon>
        <taxon>Pseudomonadota</taxon>
        <taxon>Betaproteobacteria</taxon>
        <taxon>Burkholderiales</taxon>
        <taxon>Sphaerotilaceae</taxon>
        <taxon>Caldimonas</taxon>
    </lineage>
</organism>
<dbReference type="GO" id="GO:0016887">
    <property type="term" value="F:ATP hydrolysis activity"/>
    <property type="evidence" value="ECO:0007669"/>
    <property type="project" value="InterPro"/>
</dbReference>
<dbReference type="EMBL" id="PSNY01000005">
    <property type="protein sequence ID" value="PPE70733.1"/>
    <property type="molecule type" value="Genomic_DNA"/>
</dbReference>
<protein>
    <submittedName>
        <fullName evidence="1">Uncharacterized protein</fullName>
    </submittedName>
</protein>
<dbReference type="SUPFAM" id="SSF52540">
    <property type="entry name" value="P-loop containing nucleoside triphosphate hydrolases"/>
    <property type="match status" value="1"/>
</dbReference>
<dbReference type="RefSeq" id="WP_104356824.1">
    <property type="nucleotide sequence ID" value="NZ_CP064338.1"/>
</dbReference>
<dbReference type="GO" id="GO:0005524">
    <property type="term" value="F:ATP binding"/>
    <property type="evidence" value="ECO:0007669"/>
    <property type="project" value="InterPro"/>
</dbReference>
<dbReference type="AlphaFoldDB" id="A0A2S5T6V4"/>
<dbReference type="Pfam" id="PF13175">
    <property type="entry name" value="AAA_15"/>
    <property type="match status" value="1"/>
</dbReference>
<dbReference type="PANTHER" id="PTHR32182:SF25">
    <property type="entry name" value="SLR1056 PROTEIN"/>
    <property type="match status" value="1"/>
</dbReference>
<dbReference type="Gene3D" id="3.40.50.300">
    <property type="entry name" value="P-loop containing nucleotide triphosphate hydrolases"/>
    <property type="match status" value="2"/>
</dbReference>
<accession>A0A2S5T6V4</accession>
<comment type="caution">
    <text evidence="1">The sequence shown here is derived from an EMBL/GenBank/DDBJ whole genome shotgun (WGS) entry which is preliminary data.</text>
</comment>